<dbReference type="PANTHER" id="PTHR35279">
    <property type="match status" value="1"/>
</dbReference>
<reference evidence="2" key="1">
    <citation type="submission" date="2017-09" db="EMBL/GenBank/DDBJ databases">
        <title>FDA dAtabase for Regulatory Grade micrObial Sequences (FDA-ARGOS): Supporting development and validation of Infectious Disease Dx tests.</title>
        <authorList>
            <person name="Minogue T."/>
            <person name="Wolcott M."/>
            <person name="Wasieloski L."/>
            <person name="Aguilar W."/>
            <person name="Moore D."/>
            <person name="Tallon L."/>
            <person name="Sadzewicz L."/>
            <person name="Ott S."/>
            <person name="Zhao X."/>
            <person name="Nagaraj S."/>
            <person name="Vavikolanu K."/>
            <person name="Aluvathingal J."/>
            <person name="Nadendla S."/>
            <person name="Sichtig H."/>
        </authorList>
    </citation>
    <scope>NUCLEOTIDE SEQUENCE [LARGE SCALE GENOMIC DNA]</scope>
    <source>
        <strain evidence="2">FDAARGOS_394</strain>
    </source>
</reference>
<protein>
    <submittedName>
        <fullName evidence="1">Glycosylase</fullName>
    </submittedName>
</protein>
<sequence length="323" mass="36887">MFHWKKLGRIFDPQCMASPAWMHEFAQSPATIINPHTVRVFFCTRPAPSADGKYQSHIAYLDLDRKNLLNILKISATPVLELGKVGTFDEHGTYPVSVISHQNEIRAYYAGISRCESVPFNATIGLAVSQDGGDSFHRLGEGPVLPYTPDEPFLLGSPRIRRFEGQWQLWYVAGKEWRITENSKKEPIYKIRMATSTDGIQWNKVGRDLIPNKLGEHECQACPDVIYRDGKYHMFFSYRDIYNYTSREGGYRIGYASSPDMETWTRNDDLIDIPLSNEGWDSEMINYPHVFELDGSIYMLYQGNGMGRSGFGLAVLDKQSIWS</sequence>
<name>A0A2A7US08_COMTR</name>
<dbReference type="PANTHER" id="PTHR35279:SF1">
    <property type="entry name" value="ARABINANASE_LEVANSUCRASE_INVERTASE"/>
    <property type="match status" value="1"/>
</dbReference>
<dbReference type="AlphaFoldDB" id="A0A2A7US08"/>
<comment type="caution">
    <text evidence="1">The sequence shown here is derived from an EMBL/GenBank/DDBJ whole genome shotgun (WGS) entry which is preliminary data.</text>
</comment>
<dbReference type="GeneID" id="80799941"/>
<dbReference type="EMBL" id="PDEA01000001">
    <property type="protein sequence ID" value="PEH88052.1"/>
    <property type="molecule type" value="Genomic_DNA"/>
</dbReference>
<gene>
    <name evidence="1" type="ORF">CRM82_04965</name>
</gene>
<evidence type="ECO:0000313" key="2">
    <source>
        <dbReference type="Proteomes" id="UP000220246"/>
    </source>
</evidence>
<dbReference type="Gene3D" id="2.115.10.20">
    <property type="entry name" value="Glycosyl hydrolase domain, family 43"/>
    <property type="match status" value="2"/>
</dbReference>
<proteinExistence type="predicted"/>
<dbReference type="OrthoDB" id="9801455at2"/>
<dbReference type="STRING" id="1219032.GCA_001515545_04019"/>
<evidence type="ECO:0000313" key="1">
    <source>
        <dbReference type="EMBL" id="PEH88052.1"/>
    </source>
</evidence>
<accession>A0A2A7US08</accession>
<keyword evidence="2" id="KW-1185">Reference proteome</keyword>
<dbReference type="InterPro" id="IPR023296">
    <property type="entry name" value="Glyco_hydro_beta-prop_sf"/>
</dbReference>
<dbReference type="Proteomes" id="UP000220246">
    <property type="component" value="Unassembled WGS sequence"/>
</dbReference>
<organism evidence="1 2">
    <name type="scientific">Comamonas terrigena</name>
    <dbReference type="NCBI Taxonomy" id="32013"/>
    <lineage>
        <taxon>Bacteria</taxon>
        <taxon>Pseudomonadati</taxon>
        <taxon>Pseudomonadota</taxon>
        <taxon>Betaproteobacteria</taxon>
        <taxon>Burkholderiales</taxon>
        <taxon>Comamonadaceae</taxon>
        <taxon>Comamonas</taxon>
    </lineage>
</organism>
<dbReference type="SUPFAM" id="SSF75005">
    <property type="entry name" value="Arabinanase/levansucrase/invertase"/>
    <property type="match status" value="1"/>
</dbReference>
<dbReference type="RefSeq" id="WP_066541743.1">
    <property type="nucleotide sequence ID" value="NZ_PDEA01000001.1"/>
</dbReference>